<accession>A0A2S5CGR6</accession>
<name>A0A2S5CGR6_9GAMM</name>
<proteinExistence type="predicted"/>
<dbReference type="EMBL" id="PGFZ01000017">
    <property type="protein sequence ID" value="POZ50001.1"/>
    <property type="molecule type" value="Genomic_DNA"/>
</dbReference>
<gene>
    <name evidence="1" type="ORF">AADEFJLK_04209</name>
</gene>
<sequence length="96" mass="10417">MDSTSQITIYKDAAETQKLFTLPITLTPLANTVKGNRLQYAINGMFAVSGQYVVINDSAKLDKTDTAIAFSTINYIRKGLSDTCSESGRFIGKSVS</sequence>
<organism evidence="1 2">
    <name type="scientific">Methylovulum psychrotolerans</name>
    <dbReference type="NCBI Taxonomy" id="1704499"/>
    <lineage>
        <taxon>Bacteria</taxon>
        <taxon>Pseudomonadati</taxon>
        <taxon>Pseudomonadota</taxon>
        <taxon>Gammaproteobacteria</taxon>
        <taxon>Methylococcales</taxon>
        <taxon>Methylococcaceae</taxon>
        <taxon>Methylovulum</taxon>
    </lineage>
</organism>
<evidence type="ECO:0000313" key="2">
    <source>
        <dbReference type="Proteomes" id="UP000237423"/>
    </source>
</evidence>
<dbReference type="Proteomes" id="UP000237423">
    <property type="component" value="Unassembled WGS sequence"/>
</dbReference>
<evidence type="ECO:0000313" key="1">
    <source>
        <dbReference type="EMBL" id="POZ50001.1"/>
    </source>
</evidence>
<protein>
    <submittedName>
        <fullName evidence="1">Uncharacterized protein</fullName>
    </submittedName>
</protein>
<dbReference type="RefSeq" id="WP_146054693.1">
    <property type="nucleotide sequence ID" value="NZ_PGFZ01000017.1"/>
</dbReference>
<dbReference type="AlphaFoldDB" id="A0A2S5CGR6"/>
<reference evidence="1 2" key="1">
    <citation type="submission" date="2017-11" db="EMBL/GenBank/DDBJ databases">
        <title>Draft Genome Sequence of Methylobacter psychrotolerans Sph1T, an Obligate Methanotroph from Low-Temperature Environments.</title>
        <authorList>
            <person name="Oshkin I.Y."/>
            <person name="Miroshnikov K."/>
            <person name="Belova S.E."/>
            <person name="Korzhenkov A."/>
            <person name="Toshchakov S.V."/>
            <person name="Dedysh S.N."/>
        </authorList>
    </citation>
    <scope>NUCLEOTIDE SEQUENCE [LARGE SCALE GENOMIC DNA]</scope>
    <source>
        <strain evidence="1 2">Sph1</strain>
    </source>
</reference>
<comment type="caution">
    <text evidence="1">The sequence shown here is derived from an EMBL/GenBank/DDBJ whole genome shotgun (WGS) entry which is preliminary data.</text>
</comment>